<sequence length="627" mass="68484">MRQGLADRAAQSTALPIEIGFLSHHGHAPEVLWQAAAFAQAAGVSADEYLIREGLIPEDEFYRALAAELGLPFLASPRLSPKVRYPESILAGIAPLARPKPGFVSAPRGSALAHLIRSRSAGRLLAITTPTRLRKAVFRAQAPLIARRAAHDLADKAPDPATGISYGQIALLFVVLTLISFGLFHAPGPAIGVLGAAMGPLFLGVIVLRLATSGLSNPVEPLAQPPRAEDADLPVYTIIAALYREKRVVARFLEALARLDYPAAKLDIKLVLETDDRETPEALRSIALPGNVEILIAPPGEPRTKPRALNVALPLALGRYTVIYDAEDVPDPGQLRLAVARFADAPSRIACLQARLTIDNTDDTWLTRLFTIEYAALFDVLNPGLAEIGSPIALGGTSNHFRTPVLRRIHGWDAWNVTEDADLGIRLARLGYEVKDLPSSTLEEAPGTLILWMRQRTRWMKGYVQTAASHTRRPWIMLRQLGFWRFSGALALTWGAVLSALVYPLFTGLYLASWLVETEQVQALRWTTAVNAYALTLFVSGAFAMVVPACVALHRRGLWRLMPWILLLPLYYGLVSVAAWRGLWELAVAPFRWNKTSHGLARTSRAGLFQKHQASPAVTRSVNTAPP</sequence>
<feature type="transmembrane region" description="Helical" evidence="4">
    <location>
        <begin position="190"/>
        <end position="211"/>
    </location>
</feature>
<evidence type="ECO:0000313" key="6">
    <source>
        <dbReference type="EMBL" id="MBJ6124560.1"/>
    </source>
</evidence>
<evidence type="ECO:0000256" key="4">
    <source>
        <dbReference type="SAM" id="Phobius"/>
    </source>
</evidence>
<dbReference type="PANTHER" id="PTHR43630:SF1">
    <property type="entry name" value="POLY-BETA-1,6-N-ACETYL-D-GLUCOSAMINE SYNTHASE"/>
    <property type="match status" value="1"/>
</dbReference>
<dbReference type="InterPro" id="IPR037257">
    <property type="entry name" value="T2SS_E_N_sf"/>
</dbReference>
<organism evidence="6 7">
    <name type="scientific">Microvirga splendida</name>
    <dbReference type="NCBI Taxonomy" id="2795727"/>
    <lineage>
        <taxon>Bacteria</taxon>
        <taxon>Pseudomonadati</taxon>
        <taxon>Pseudomonadota</taxon>
        <taxon>Alphaproteobacteria</taxon>
        <taxon>Hyphomicrobiales</taxon>
        <taxon>Methylobacteriaceae</taxon>
        <taxon>Microvirga</taxon>
    </lineage>
</organism>
<dbReference type="SUPFAM" id="SSF160246">
    <property type="entry name" value="EspE N-terminal domain-like"/>
    <property type="match status" value="1"/>
</dbReference>
<reference evidence="7" key="1">
    <citation type="submission" date="2020-12" db="EMBL/GenBank/DDBJ databases">
        <title>Hymenobacter sp.</title>
        <authorList>
            <person name="Kim M.K."/>
        </authorList>
    </citation>
    <scope>NUCLEOTIDE SEQUENCE [LARGE SCALE GENOMIC DNA]</scope>
    <source>
        <strain evidence="7">BT325</strain>
    </source>
</reference>
<proteinExistence type="inferred from homology"/>
<evidence type="ECO:0000313" key="7">
    <source>
        <dbReference type="Proteomes" id="UP000620670"/>
    </source>
</evidence>
<keyword evidence="4" id="KW-0472">Membrane</keyword>
<feature type="transmembrane region" description="Helical" evidence="4">
    <location>
        <begin position="166"/>
        <end position="184"/>
    </location>
</feature>
<dbReference type="Proteomes" id="UP000620670">
    <property type="component" value="Unassembled WGS sequence"/>
</dbReference>
<protein>
    <submittedName>
        <fullName evidence="6">Glycosyltransferase</fullName>
    </submittedName>
</protein>
<dbReference type="RefSeq" id="WP_199046842.1">
    <property type="nucleotide sequence ID" value="NZ_JAELXT010000002.1"/>
</dbReference>
<dbReference type="Pfam" id="PF13632">
    <property type="entry name" value="Glyco_trans_2_3"/>
    <property type="match status" value="1"/>
</dbReference>
<name>A0ABS0XXU1_9HYPH</name>
<dbReference type="PANTHER" id="PTHR43630">
    <property type="entry name" value="POLY-BETA-1,6-N-ACETYL-D-GLUCOSAMINE SYNTHASE"/>
    <property type="match status" value="1"/>
</dbReference>
<dbReference type="InterPro" id="IPR029044">
    <property type="entry name" value="Nucleotide-diphossugar_trans"/>
</dbReference>
<comment type="similarity">
    <text evidence="1">Belongs to the glycosyltransferase 2 family.</text>
</comment>
<keyword evidence="4" id="KW-1133">Transmembrane helix</keyword>
<evidence type="ECO:0000256" key="2">
    <source>
        <dbReference type="ARBA" id="ARBA00022676"/>
    </source>
</evidence>
<dbReference type="EMBL" id="JAELXT010000002">
    <property type="protein sequence ID" value="MBJ6124560.1"/>
    <property type="molecule type" value="Genomic_DNA"/>
</dbReference>
<keyword evidence="3" id="KW-0808">Transferase</keyword>
<accession>A0ABS0XXU1</accession>
<evidence type="ECO:0000256" key="1">
    <source>
        <dbReference type="ARBA" id="ARBA00006739"/>
    </source>
</evidence>
<dbReference type="SUPFAM" id="SSF53448">
    <property type="entry name" value="Nucleotide-diphospho-sugar transferases"/>
    <property type="match status" value="1"/>
</dbReference>
<keyword evidence="4" id="KW-0812">Transmembrane</keyword>
<keyword evidence="2" id="KW-0328">Glycosyltransferase</keyword>
<feature type="domain" description="Glycosyltransferase 2-like" evidence="5">
    <location>
        <begin position="322"/>
        <end position="524"/>
    </location>
</feature>
<evidence type="ECO:0000259" key="5">
    <source>
        <dbReference type="Pfam" id="PF13632"/>
    </source>
</evidence>
<feature type="transmembrane region" description="Helical" evidence="4">
    <location>
        <begin position="532"/>
        <end position="553"/>
    </location>
</feature>
<feature type="transmembrane region" description="Helical" evidence="4">
    <location>
        <begin position="565"/>
        <end position="584"/>
    </location>
</feature>
<dbReference type="InterPro" id="IPR001173">
    <property type="entry name" value="Glyco_trans_2-like"/>
</dbReference>
<comment type="caution">
    <text evidence="6">The sequence shown here is derived from an EMBL/GenBank/DDBJ whole genome shotgun (WGS) entry which is preliminary data.</text>
</comment>
<feature type="transmembrane region" description="Helical" evidence="4">
    <location>
        <begin position="482"/>
        <end position="512"/>
    </location>
</feature>
<dbReference type="Gene3D" id="3.90.550.10">
    <property type="entry name" value="Spore Coat Polysaccharide Biosynthesis Protein SpsA, Chain A"/>
    <property type="match status" value="1"/>
</dbReference>
<evidence type="ECO:0000256" key="3">
    <source>
        <dbReference type="ARBA" id="ARBA00022679"/>
    </source>
</evidence>
<gene>
    <name evidence="6" type="ORF">JAO75_03965</name>
</gene>
<keyword evidence="7" id="KW-1185">Reference proteome</keyword>